<comment type="caution">
    <text evidence="8">The sequence shown here is derived from an EMBL/GenBank/DDBJ whole genome shotgun (WGS) entry which is preliminary data.</text>
</comment>
<keyword evidence="4" id="KW-0249">Electron transport</keyword>
<dbReference type="PROSITE" id="PS50836">
    <property type="entry name" value="DOMON"/>
    <property type="match status" value="1"/>
</dbReference>
<feature type="chain" id="PRO_5042291345" description="DOMON domain-containing protein" evidence="6">
    <location>
        <begin position="26"/>
        <end position="238"/>
    </location>
</feature>
<feature type="signal peptide" evidence="6">
    <location>
        <begin position="1"/>
        <end position="25"/>
    </location>
</feature>
<gene>
    <name evidence="8" type="ORF">QVD17_02750</name>
</gene>
<accession>A0AAD8P9F2</accession>
<organism evidence="8 9">
    <name type="scientific">Tagetes erecta</name>
    <name type="common">African marigold</name>
    <dbReference type="NCBI Taxonomy" id="13708"/>
    <lineage>
        <taxon>Eukaryota</taxon>
        <taxon>Viridiplantae</taxon>
        <taxon>Streptophyta</taxon>
        <taxon>Embryophyta</taxon>
        <taxon>Tracheophyta</taxon>
        <taxon>Spermatophyta</taxon>
        <taxon>Magnoliopsida</taxon>
        <taxon>eudicotyledons</taxon>
        <taxon>Gunneridae</taxon>
        <taxon>Pentapetalae</taxon>
        <taxon>asterids</taxon>
        <taxon>campanulids</taxon>
        <taxon>Asterales</taxon>
        <taxon>Asteraceae</taxon>
        <taxon>Asteroideae</taxon>
        <taxon>Heliantheae alliance</taxon>
        <taxon>Tageteae</taxon>
        <taxon>Tagetes</taxon>
    </lineage>
</organism>
<dbReference type="PANTHER" id="PTHR23130:SF157">
    <property type="entry name" value="AUXIN-INDUCED IN ROOT CULTURES PROTEIN 12"/>
    <property type="match status" value="1"/>
</dbReference>
<evidence type="ECO:0000313" key="9">
    <source>
        <dbReference type="Proteomes" id="UP001229421"/>
    </source>
</evidence>
<evidence type="ECO:0000256" key="1">
    <source>
        <dbReference type="ARBA" id="ARBA00004370"/>
    </source>
</evidence>
<feature type="domain" description="DOMON" evidence="7">
    <location>
        <begin position="53"/>
        <end position="166"/>
    </location>
</feature>
<dbReference type="InterPro" id="IPR045265">
    <property type="entry name" value="AIR12_DOMON"/>
</dbReference>
<dbReference type="CDD" id="cd09629">
    <property type="entry name" value="DOMON_CIL1_like"/>
    <property type="match status" value="1"/>
</dbReference>
<comment type="subcellular location">
    <subcellularLocation>
        <location evidence="1">Membrane</location>
    </subcellularLocation>
</comment>
<evidence type="ECO:0000256" key="2">
    <source>
        <dbReference type="ARBA" id="ARBA00022448"/>
    </source>
</evidence>
<dbReference type="Proteomes" id="UP001229421">
    <property type="component" value="Unassembled WGS sequence"/>
</dbReference>
<dbReference type="Pfam" id="PF04526">
    <property type="entry name" value="DUF568"/>
    <property type="match status" value="1"/>
</dbReference>
<dbReference type="EMBL" id="JAUHHV010000001">
    <property type="protein sequence ID" value="KAK1436966.1"/>
    <property type="molecule type" value="Genomic_DNA"/>
</dbReference>
<name>A0AAD8P9F2_TARER</name>
<proteinExistence type="predicted"/>
<keyword evidence="9" id="KW-1185">Reference proteome</keyword>
<keyword evidence="2" id="KW-0813">Transport</keyword>
<evidence type="ECO:0000256" key="3">
    <source>
        <dbReference type="ARBA" id="ARBA00022729"/>
    </source>
</evidence>
<keyword evidence="3 6" id="KW-0732">Signal</keyword>
<evidence type="ECO:0000259" key="7">
    <source>
        <dbReference type="PROSITE" id="PS50836"/>
    </source>
</evidence>
<evidence type="ECO:0000256" key="4">
    <source>
        <dbReference type="ARBA" id="ARBA00022982"/>
    </source>
</evidence>
<protein>
    <recommendedName>
        <fullName evidence="7">DOMON domain-containing protein</fullName>
    </recommendedName>
</protein>
<dbReference type="GO" id="GO:0016020">
    <property type="term" value="C:membrane"/>
    <property type="evidence" value="ECO:0007669"/>
    <property type="project" value="UniProtKB-SubCell"/>
</dbReference>
<evidence type="ECO:0000313" key="8">
    <source>
        <dbReference type="EMBL" id="KAK1436966.1"/>
    </source>
</evidence>
<reference evidence="8" key="1">
    <citation type="journal article" date="2023" name="bioRxiv">
        <title>Improved chromosome-level genome assembly for marigold (Tagetes erecta).</title>
        <authorList>
            <person name="Jiang F."/>
            <person name="Yuan L."/>
            <person name="Wang S."/>
            <person name="Wang H."/>
            <person name="Xu D."/>
            <person name="Wang A."/>
            <person name="Fan W."/>
        </authorList>
    </citation>
    <scope>NUCLEOTIDE SEQUENCE</scope>
    <source>
        <strain evidence="8">WSJ</strain>
        <tissue evidence="8">Leaf</tissue>
    </source>
</reference>
<keyword evidence="5" id="KW-0472">Membrane</keyword>
<dbReference type="PANTHER" id="PTHR23130">
    <property type="entry name" value="CYTOCHROME B561 AND DOMON DOMAIN-CONTAINING PROTEIN"/>
    <property type="match status" value="1"/>
</dbReference>
<evidence type="ECO:0000256" key="6">
    <source>
        <dbReference type="SAM" id="SignalP"/>
    </source>
</evidence>
<evidence type="ECO:0000256" key="5">
    <source>
        <dbReference type="ARBA" id="ARBA00023136"/>
    </source>
</evidence>
<dbReference type="InterPro" id="IPR005018">
    <property type="entry name" value="DOMON_domain"/>
</dbReference>
<sequence length="238" mass="26313">MAALRRPSPPFLLLLLTFTSRVSQSLSAGAHTCTSANFTNKKVYTNCTNLPTLKSKLHWTYTPENSSLSIAFVAHVNTPNGWIAWAINPTRAGMVGSQALIAFKDSKGSMTMKTYNITSYLFIKEGKIAYEVTESSTEYSDGMMMIFATLKLPERIMNVNQVWQVGNLVRDGKPKIHRLLTENMLAKGRLSLRGEVHSNGTVVDDRRRGGHYNSSSGSFGVKRGIVILIGCLLLGFYI</sequence>
<dbReference type="AlphaFoldDB" id="A0AAD8P9F2"/>